<dbReference type="PANTHER" id="PTHR43248:SF29">
    <property type="entry name" value="TRIPEPTIDYL AMINOPEPTIDASE"/>
    <property type="match status" value="1"/>
</dbReference>
<dbReference type="EMBL" id="CP000431">
    <property type="protein sequence ID" value="ABG92995.1"/>
    <property type="molecule type" value="Genomic_DNA"/>
</dbReference>
<dbReference type="InterPro" id="IPR000073">
    <property type="entry name" value="AB_hydrolase_1"/>
</dbReference>
<dbReference type="PANTHER" id="PTHR43248">
    <property type="entry name" value="2-SUCCINYL-6-HYDROXY-2,4-CYCLOHEXADIENE-1-CARBOXYLATE SYNTHASE"/>
    <property type="match status" value="1"/>
</dbReference>
<sequence length="566" mass="58853">MTPTVCHRPAGERRARAGAIGHTPCLSSDLREGLSAQNPWHDRPMSKSARVPAAFAGCIAVLLVVAGCAGGGRDAGEAVAEPSAAEAAPAGPIPAGLEEYYTQQVQWASCEGYSTDGSPLGDTLDCAKVTVPNDYANPGGATAQIAVSRSKATGDKVGSLLVNPGGPGASGIGLASVADGTEIAERFDVIGFDPRGVGASTPQVTCLTPPEVDARRKDDDVDMSPAGIARTEAENREYADKCADRTGVDVLAHVGTYDVVRDMDVIRAVLGDEKLNYLGYSYGTRLGSTYAETFPGNVRAMVLDGALDPEQDPTEEVILQAAGFQSAFDAFAADCMQQPDCPLGTDPAQANARFRALVDPLIDKPAATTDPRGLSYTDAITGVQQALYSPNLWGPLRGGLESLQTGTGDSLLMLADLYEGRADDGTYSNLNDAFNSIRCMDDPPVTDRAVVGEADVRYRQAAPFLDDGRGTGNAPLDVCAFWPAPNTGAPHTVSAPGIPPVVVVSTTEDPATPYQAGVDLAKQMNGSLVTYRGTQHTVVLDGEACVDDAVSDYLVDLAAPAADLAC</sequence>
<dbReference type="eggNOG" id="COG0596">
    <property type="taxonomic scope" value="Bacteria"/>
</dbReference>
<dbReference type="Gene3D" id="3.40.50.1820">
    <property type="entry name" value="alpha/beta hydrolase"/>
    <property type="match status" value="1"/>
</dbReference>
<evidence type="ECO:0000259" key="4">
    <source>
        <dbReference type="Pfam" id="PF00561"/>
    </source>
</evidence>
<name>Q0SHJ1_RHOJR</name>
<evidence type="ECO:0000256" key="1">
    <source>
        <dbReference type="ARBA" id="ARBA00010088"/>
    </source>
</evidence>
<feature type="domain" description="AB hydrolase-1" evidence="4">
    <location>
        <begin position="160"/>
        <end position="542"/>
    </location>
</feature>
<proteinExistence type="inferred from homology"/>
<accession>Q0SHJ1</accession>
<dbReference type="HOGENOM" id="CLU_013364_3_1_11"/>
<gene>
    <name evidence="5" type="ordered locus">RHA1_ro01168</name>
</gene>
<organism evidence="5 6">
    <name type="scientific">Rhodococcus jostii (strain RHA1)</name>
    <dbReference type="NCBI Taxonomy" id="101510"/>
    <lineage>
        <taxon>Bacteria</taxon>
        <taxon>Bacillati</taxon>
        <taxon>Actinomycetota</taxon>
        <taxon>Actinomycetes</taxon>
        <taxon>Mycobacteriales</taxon>
        <taxon>Nocardiaceae</taxon>
        <taxon>Rhodococcus</taxon>
    </lineage>
</organism>
<dbReference type="GO" id="GO:0016787">
    <property type="term" value="F:hydrolase activity"/>
    <property type="evidence" value="ECO:0007669"/>
    <property type="project" value="UniProtKB-KW"/>
</dbReference>
<dbReference type="Proteomes" id="UP000008710">
    <property type="component" value="Chromosome"/>
</dbReference>
<comment type="similarity">
    <text evidence="1">Belongs to the peptidase S33 family.</text>
</comment>
<evidence type="ECO:0000256" key="3">
    <source>
        <dbReference type="ARBA" id="ARBA00022801"/>
    </source>
</evidence>
<dbReference type="InterPro" id="IPR051601">
    <property type="entry name" value="Serine_prot/Carboxylest_S33"/>
</dbReference>
<evidence type="ECO:0000313" key="5">
    <source>
        <dbReference type="EMBL" id="ABG92995.1"/>
    </source>
</evidence>
<dbReference type="InterPro" id="IPR029058">
    <property type="entry name" value="AB_hydrolase_fold"/>
</dbReference>
<keyword evidence="3" id="KW-0378">Hydrolase</keyword>
<evidence type="ECO:0000256" key="2">
    <source>
        <dbReference type="ARBA" id="ARBA00022729"/>
    </source>
</evidence>
<dbReference type="KEGG" id="rha:RHA1_ro01168"/>
<reference evidence="6" key="1">
    <citation type="journal article" date="2006" name="Proc. Natl. Acad. Sci. U.S.A.">
        <title>The complete genome of Rhodococcus sp. RHA1 provides insights into a catabolic powerhouse.</title>
        <authorList>
            <person name="McLeod M.P."/>
            <person name="Warren R.L."/>
            <person name="Hsiao W.W.L."/>
            <person name="Araki N."/>
            <person name="Myhre M."/>
            <person name="Fernandes C."/>
            <person name="Miyazawa D."/>
            <person name="Wong W."/>
            <person name="Lillquist A.L."/>
            <person name="Wang D."/>
            <person name="Dosanjh M."/>
            <person name="Hara H."/>
            <person name="Petrescu A."/>
            <person name="Morin R.D."/>
            <person name="Yang G."/>
            <person name="Stott J.M."/>
            <person name="Schein J.E."/>
            <person name="Shin H."/>
            <person name="Smailus D."/>
            <person name="Siddiqui A.S."/>
            <person name="Marra M.A."/>
            <person name="Jones S.J.M."/>
            <person name="Holt R."/>
            <person name="Brinkman F.S.L."/>
            <person name="Miyauchi K."/>
            <person name="Fukuda M."/>
            <person name="Davies J.E."/>
            <person name="Mohn W.W."/>
            <person name="Eltis L.D."/>
        </authorList>
    </citation>
    <scope>NUCLEOTIDE SEQUENCE [LARGE SCALE GENOMIC DNA]</scope>
    <source>
        <strain evidence="6">RHA1</strain>
    </source>
</reference>
<evidence type="ECO:0000313" key="6">
    <source>
        <dbReference type="Proteomes" id="UP000008710"/>
    </source>
</evidence>
<dbReference type="AlphaFoldDB" id="Q0SHJ1"/>
<dbReference type="Pfam" id="PF00561">
    <property type="entry name" value="Abhydrolase_1"/>
    <property type="match status" value="1"/>
</dbReference>
<dbReference type="SUPFAM" id="SSF53474">
    <property type="entry name" value="alpha/beta-Hydrolases"/>
    <property type="match status" value="1"/>
</dbReference>
<keyword evidence="2" id="KW-0732">Signal</keyword>
<protein>
    <submittedName>
        <fullName evidence="5">Possible proteinase</fullName>
    </submittedName>
</protein>